<dbReference type="InterPro" id="IPR000618">
    <property type="entry name" value="Insect_cuticle"/>
</dbReference>
<protein>
    <submittedName>
        <fullName evidence="1">Cuticle protein 19</fullName>
    </submittedName>
</protein>
<sequence>TAPVYKPAPSYKPEPKLPPQPFAYQYGVKDDYTGAAFNKNEEQDSYGNLQGSYTVNLPDGRFRP</sequence>
<dbReference type="OrthoDB" id="6367145at2759"/>
<dbReference type="EMBL" id="CP045890">
    <property type="protein sequence ID" value="QQP56441.1"/>
    <property type="molecule type" value="Genomic_DNA"/>
</dbReference>
<organism evidence="1 2">
    <name type="scientific">Caligus rogercresseyi</name>
    <name type="common">Sea louse</name>
    <dbReference type="NCBI Taxonomy" id="217165"/>
    <lineage>
        <taxon>Eukaryota</taxon>
        <taxon>Metazoa</taxon>
        <taxon>Ecdysozoa</taxon>
        <taxon>Arthropoda</taxon>
        <taxon>Crustacea</taxon>
        <taxon>Multicrustacea</taxon>
        <taxon>Hexanauplia</taxon>
        <taxon>Copepoda</taxon>
        <taxon>Siphonostomatoida</taxon>
        <taxon>Caligidae</taxon>
        <taxon>Caligus</taxon>
    </lineage>
</organism>
<keyword evidence="2" id="KW-1185">Reference proteome</keyword>
<feature type="non-terminal residue" evidence="1">
    <location>
        <position position="1"/>
    </location>
</feature>
<evidence type="ECO:0000313" key="1">
    <source>
        <dbReference type="EMBL" id="QQP56441.1"/>
    </source>
</evidence>
<proteinExistence type="predicted"/>
<gene>
    <name evidence="1" type="ORF">FKW44_001111</name>
</gene>
<reference evidence="2" key="1">
    <citation type="submission" date="2021-01" db="EMBL/GenBank/DDBJ databases">
        <title>Caligus Genome Assembly.</title>
        <authorList>
            <person name="Gallardo-Escarate C."/>
        </authorList>
    </citation>
    <scope>NUCLEOTIDE SEQUENCE [LARGE SCALE GENOMIC DNA]</scope>
</reference>
<dbReference type="AlphaFoldDB" id="A0A7T8KIG8"/>
<accession>A0A7T8KIG8</accession>
<name>A0A7T8KIG8_CALRO</name>
<dbReference type="Proteomes" id="UP000595437">
    <property type="component" value="Chromosome 1"/>
</dbReference>
<dbReference type="Pfam" id="PF00379">
    <property type="entry name" value="Chitin_bind_4"/>
    <property type="match status" value="1"/>
</dbReference>
<evidence type="ECO:0000313" key="2">
    <source>
        <dbReference type="Proteomes" id="UP000595437"/>
    </source>
</evidence>